<evidence type="ECO:0000256" key="1">
    <source>
        <dbReference type="SAM" id="MobiDB-lite"/>
    </source>
</evidence>
<proteinExistence type="predicted"/>
<dbReference type="AlphaFoldDB" id="A0AAE3AAK1"/>
<name>A0AAE3AAK1_9FIRM</name>
<reference evidence="2 3" key="1">
    <citation type="submission" date="2021-10" db="EMBL/GenBank/DDBJ databases">
        <title>Anaerobic single-cell dispensing facilitates the cultivation of human gut bacteria.</title>
        <authorList>
            <person name="Afrizal A."/>
        </authorList>
    </citation>
    <scope>NUCLEOTIDE SEQUENCE [LARGE SCALE GENOMIC DNA]</scope>
    <source>
        <strain evidence="2 3">CLA-AA-H276</strain>
    </source>
</reference>
<comment type="caution">
    <text evidence="2">The sequence shown here is derived from an EMBL/GenBank/DDBJ whole genome shotgun (WGS) entry which is preliminary data.</text>
</comment>
<gene>
    <name evidence="2" type="ORF">LKD36_14875</name>
</gene>
<keyword evidence="3" id="KW-1185">Reference proteome</keyword>
<evidence type="ECO:0000313" key="3">
    <source>
        <dbReference type="Proteomes" id="UP001198220"/>
    </source>
</evidence>
<feature type="region of interest" description="Disordered" evidence="1">
    <location>
        <begin position="1"/>
        <end position="26"/>
    </location>
</feature>
<dbReference type="Proteomes" id="UP001198220">
    <property type="component" value="Unassembled WGS sequence"/>
</dbReference>
<accession>A0AAE3AAK1</accession>
<organism evidence="2 3">
    <name type="scientific">Hominiventricola filiformis</name>
    <dbReference type="NCBI Taxonomy" id="2885352"/>
    <lineage>
        <taxon>Bacteria</taxon>
        <taxon>Bacillati</taxon>
        <taxon>Bacillota</taxon>
        <taxon>Clostridia</taxon>
        <taxon>Lachnospirales</taxon>
        <taxon>Lachnospiraceae</taxon>
        <taxon>Hominiventricola</taxon>
    </lineage>
</organism>
<evidence type="ECO:0000313" key="2">
    <source>
        <dbReference type="EMBL" id="MCC2127438.1"/>
    </source>
</evidence>
<protein>
    <submittedName>
        <fullName evidence="2">Phosphatidylinositol 4-kinase</fullName>
    </submittedName>
</protein>
<dbReference type="EMBL" id="JAJEPS010000021">
    <property type="protein sequence ID" value="MCC2127438.1"/>
    <property type="molecule type" value="Genomic_DNA"/>
</dbReference>
<sequence length="568" mass="63778">MGIFSRKKKEDKTAADPVWQENPLFEQEEPQRISTVNVPMRDLYDELSASKKGGSGLFKKNSDKYNEVSDSMVRVLSLLASPLKKNDYESTKEVARQVTNSYQNLVSKCDRYLNRYAFSDRGKARQDIVEKIKAQAMEDQLTLTTYWGQYQTLPASEQASNVWQAVEIARRKKFYMKKADSEHSHVGGLASRLTVLKEGDLENTDTSGFFKDAEIFTYYEDKEVLIFKLMERALKLSPISDSLYEKAKEKMLSCTSSWDLTNTSIQSLADILKNMDEMLTVPEFSSYVKSLCALADSYDITSYNIRTKGLLNVNLQDGESINLTNRNVATSRMADLLGAGDVIARSETVEMVEPGKATGRVGNLMQKAEGKAAAAIAERYKNKTASSDSGDISQKITGNLQRQLTNLQVLDYITGQIDRHTNNYFIQEDESTGMLTGATGIDNDFSFGDAFQLNNIIGQNGISIFNDDGTFHIPHMDAAMADRILAVNKEQLFFLLGDLLDPSAIENAWKRLAQVQTAIKKEKEESGSHFFLQNQEWNAETLEEFKNTTVTGMFNKKIGGTYVSRLLL</sequence>
<dbReference type="RefSeq" id="WP_308460080.1">
    <property type="nucleotide sequence ID" value="NZ_JAJEPS010000021.1"/>
</dbReference>